<dbReference type="InterPro" id="IPR039353">
    <property type="entry name" value="TF_Adf1"/>
</dbReference>
<feature type="domain" description="MADF" evidence="2">
    <location>
        <begin position="27"/>
        <end position="110"/>
    </location>
</feature>
<comment type="caution">
    <text evidence="3">The sequence shown here is derived from an EMBL/GenBank/DDBJ whole genome shotgun (WGS) entry which is preliminary data.</text>
</comment>
<evidence type="ECO:0000313" key="3">
    <source>
        <dbReference type="EMBL" id="KAL3389522.1"/>
    </source>
</evidence>
<name>A0ABD2W9C8_9HYME</name>
<dbReference type="PROSITE" id="PS51029">
    <property type="entry name" value="MADF"/>
    <property type="match status" value="1"/>
</dbReference>
<dbReference type="Proteomes" id="UP001627154">
    <property type="component" value="Unassembled WGS sequence"/>
</dbReference>
<evidence type="ECO:0000259" key="2">
    <source>
        <dbReference type="PROSITE" id="PS51029"/>
    </source>
</evidence>
<dbReference type="EMBL" id="JBJJXI010000123">
    <property type="protein sequence ID" value="KAL3389522.1"/>
    <property type="molecule type" value="Genomic_DNA"/>
</dbReference>
<evidence type="ECO:0000256" key="1">
    <source>
        <dbReference type="SAM" id="MobiDB-lite"/>
    </source>
</evidence>
<dbReference type="AlphaFoldDB" id="A0ABD2W9C8"/>
<feature type="compositionally biased region" description="Polar residues" evidence="1">
    <location>
        <begin position="157"/>
        <end position="167"/>
    </location>
</feature>
<organism evidence="3 4">
    <name type="scientific">Trichogramma kaykai</name>
    <dbReference type="NCBI Taxonomy" id="54128"/>
    <lineage>
        <taxon>Eukaryota</taxon>
        <taxon>Metazoa</taxon>
        <taxon>Ecdysozoa</taxon>
        <taxon>Arthropoda</taxon>
        <taxon>Hexapoda</taxon>
        <taxon>Insecta</taxon>
        <taxon>Pterygota</taxon>
        <taxon>Neoptera</taxon>
        <taxon>Endopterygota</taxon>
        <taxon>Hymenoptera</taxon>
        <taxon>Apocrita</taxon>
        <taxon>Proctotrupomorpha</taxon>
        <taxon>Chalcidoidea</taxon>
        <taxon>Trichogrammatidae</taxon>
        <taxon>Trichogramma</taxon>
    </lineage>
</organism>
<dbReference type="PANTHER" id="PTHR12243">
    <property type="entry name" value="MADF DOMAIN TRANSCRIPTION FACTOR"/>
    <property type="match status" value="1"/>
</dbReference>
<dbReference type="InterPro" id="IPR006578">
    <property type="entry name" value="MADF-dom"/>
</dbReference>
<dbReference type="SMART" id="SM00595">
    <property type="entry name" value="MADF"/>
    <property type="match status" value="1"/>
</dbReference>
<accession>A0ABD2W9C8</accession>
<dbReference type="Pfam" id="PF10545">
    <property type="entry name" value="MADF_DNA_bdg"/>
    <property type="match status" value="1"/>
</dbReference>
<proteinExistence type="predicted"/>
<sequence>MFHHDYNNSQSSNQHDELNEEDSFDLKLIESVKTHPVLYVKRKKKSYNLKITQAWDSISESTNKTVEEYQMRFKRLREYYSRERQRQKQGTTEIKYKFSNQMNFLAPYTCSRKPLRNITNSINLNDNIRATTITPPVTALKVNNNPDPLVGEKSSTEPRITNPTSDLVQKKNAA</sequence>
<gene>
    <name evidence="3" type="ORF">TKK_015730</name>
</gene>
<feature type="region of interest" description="Disordered" evidence="1">
    <location>
        <begin position="141"/>
        <end position="174"/>
    </location>
</feature>
<protein>
    <recommendedName>
        <fullName evidence="2">MADF domain-containing protein</fullName>
    </recommendedName>
</protein>
<dbReference type="PANTHER" id="PTHR12243:SF60">
    <property type="entry name" value="SI:CH211-15D5.12-RELATED"/>
    <property type="match status" value="1"/>
</dbReference>
<reference evidence="3 4" key="1">
    <citation type="journal article" date="2024" name="bioRxiv">
        <title>A reference genome for Trichogramma kaykai: A tiny desert-dwelling parasitoid wasp with competing sex-ratio distorters.</title>
        <authorList>
            <person name="Culotta J."/>
            <person name="Lindsey A.R."/>
        </authorList>
    </citation>
    <scope>NUCLEOTIDE SEQUENCE [LARGE SCALE GENOMIC DNA]</scope>
    <source>
        <strain evidence="3 4">KSX58</strain>
    </source>
</reference>
<keyword evidence="4" id="KW-1185">Reference proteome</keyword>
<evidence type="ECO:0000313" key="4">
    <source>
        <dbReference type="Proteomes" id="UP001627154"/>
    </source>
</evidence>